<evidence type="ECO:0000256" key="2">
    <source>
        <dbReference type="ARBA" id="ARBA00023242"/>
    </source>
</evidence>
<reference evidence="5" key="1">
    <citation type="submission" date="2021-01" db="EMBL/GenBank/DDBJ databases">
        <authorList>
            <person name="Corre E."/>
            <person name="Pelletier E."/>
            <person name="Niang G."/>
            <person name="Scheremetjew M."/>
            <person name="Finn R."/>
            <person name="Kale V."/>
            <person name="Holt S."/>
            <person name="Cochrane G."/>
            <person name="Meng A."/>
            <person name="Brown T."/>
            <person name="Cohen L."/>
        </authorList>
    </citation>
    <scope>NUCLEOTIDE SEQUENCE</scope>
    <source>
        <strain evidence="5">CCAP 955/1</strain>
    </source>
</reference>
<dbReference type="Pfam" id="PF10187">
    <property type="entry name" value="FAM192A_Fyv6_N"/>
    <property type="match status" value="1"/>
</dbReference>
<dbReference type="InterPro" id="IPR019331">
    <property type="entry name" value="FAM192A/Fyv6_N"/>
</dbReference>
<proteinExistence type="predicted"/>
<name>A0A7S3GT51_9STRA</name>
<evidence type="ECO:0000256" key="3">
    <source>
        <dbReference type="SAM" id="MobiDB-lite"/>
    </source>
</evidence>
<organism evidence="5">
    <name type="scientific">Spumella elongata</name>
    <dbReference type="NCBI Taxonomy" id="89044"/>
    <lineage>
        <taxon>Eukaryota</taxon>
        <taxon>Sar</taxon>
        <taxon>Stramenopiles</taxon>
        <taxon>Ochrophyta</taxon>
        <taxon>Chrysophyceae</taxon>
        <taxon>Chromulinales</taxon>
        <taxon>Chromulinaceae</taxon>
        <taxon>Spumella</taxon>
    </lineage>
</organism>
<dbReference type="AlphaFoldDB" id="A0A7S3GT51"/>
<evidence type="ECO:0000259" key="4">
    <source>
        <dbReference type="Pfam" id="PF10187"/>
    </source>
</evidence>
<protein>
    <recommendedName>
        <fullName evidence="4">FAM192A/Fyv6 N-terminal domain-containing protein</fullName>
    </recommendedName>
</protein>
<sequence length="214" mass="23468">MTLRFVKTSILSSSDGIDFGTEIAVESDEVRKTRVAAEAAGNKPLYEQLADIRDRKKLEYDENTKKIFAPPKGLDEEDIDFFNEMDDAKARAEDQNKRLVDAELEAFRESRRIELLKEPQELPHATFNIIPPKKTEPALKVGVVVTAKRKVPNVEKEDRNVVSKVSESSSASKSGAAVASKPESQKPTPASSQATKPAAAATLSLFGDYASDSD</sequence>
<evidence type="ECO:0000256" key="1">
    <source>
        <dbReference type="ARBA" id="ARBA00004123"/>
    </source>
</evidence>
<keyword evidence="2" id="KW-0539">Nucleus</keyword>
<comment type="subcellular location">
    <subcellularLocation>
        <location evidence="1">Nucleus</location>
    </subcellularLocation>
</comment>
<dbReference type="EMBL" id="HBIC01008723">
    <property type="protein sequence ID" value="CAE0275535.1"/>
    <property type="molecule type" value="Transcribed_RNA"/>
</dbReference>
<feature type="region of interest" description="Disordered" evidence="3">
    <location>
        <begin position="155"/>
        <end position="199"/>
    </location>
</feature>
<feature type="compositionally biased region" description="Low complexity" evidence="3">
    <location>
        <begin position="162"/>
        <end position="199"/>
    </location>
</feature>
<evidence type="ECO:0000313" key="5">
    <source>
        <dbReference type="EMBL" id="CAE0275535.1"/>
    </source>
</evidence>
<feature type="domain" description="FAM192A/Fyv6 N-terminal" evidence="4">
    <location>
        <begin position="28"/>
        <end position="108"/>
    </location>
</feature>
<accession>A0A7S3GT51</accession>
<gene>
    <name evidence="5" type="ORF">SELO1098_LOCUS4363</name>
</gene>
<dbReference type="PANTHER" id="PTHR13495:SF0">
    <property type="entry name" value="PSME3-INTERACTING PROTEIN"/>
    <property type="match status" value="1"/>
</dbReference>
<dbReference type="PANTHER" id="PTHR13495">
    <property type="entry name" value="NEFA-INTERACTING NUCLEAR PROTEIN NIP30"/>
    <property type="match status" value="1"/>
</dbReference>
<dbReference type="GO" id="GO:0005634">
    <property type="term" value="C:nucleus"/>
    <property type="evidence" value="ECO:0007669"/>
    <property type="project" value="UniProtKB-SubCell"/>
</dbReference>
<dbReference type="InterPro" id="IPR039845">
    <property type="entry name" value="FAM192A"/>
</dbReference>